<organism evidence="5 6">
    <name type="scientific">Macropodid alphaherpesvirus 1</name>
    <dbReference type="NCBI Taxonomy" id="137443"/>
    <lineage>
        <taxon>Viruses</taxon>
        <taxon>Duplodnaviria</taxon>
        <taxon>Heunggongvirae</taxon>
        <taxon>Peploviricota</taxon>
        <taxon>Herviviricetes</taxon>
        <taxon>Herpesvirales</taxon>
        <taxon>Orthoherpesviridae</taxon>
        <taxon>Alphaherpesvirinae</taxon>
        <taxon>Simplexvirus</taxon>
        <taxon>Simplexvirus macropodidalpha1</taxon>
    </lineage>
</organism>
<dbReference type="HAMAP" id="MF_04020">
    <property type="entry name" value="HSV_SCP_alphahv"/>
    <property type="match status" value="1"/>
</dbReference>
<evidence type="ECO:0000313" key="6">
    <source>
        <dbReference type="Proteomes" id="UP000169848"/>
    </source>
</evidence>
<dbReference type="OrthoDB" id="22298at10239"/>
<accession>A0A109ZR35</accession>
<keyword evidence="6" id="KW-1185">Reference proteome</keyword>
<comment type="similarity">
    <text evidence="4">Belongs to the herpesviridae small capsomere-interacting protein family.</text>
</comment>
<comment type="subcellular location">
    <subcellularLocation>
        <location evidence="4">Virion</location>
    </subcellularLocation>
    <subcellularLocation>
        <location evidence="4">Host nucleus</location>
    </subcellularLocation>
</comment>
<dbReference type="RefSeq" id="YP_009227268.1">
    <property type="nucleotide sequence ID" value="NC_029132.1"/>
</dbReference>
<comment type="subunit">
    <text evidence="4">Interacts with the major capsid protein/MCP.</text>
</comment>
<proteinExistence type="inferred from homology"/>
<dbReference type="GO" id="GO:0042025">
    <property type="term" value="C:host cell nucleus"/>
    <property type="evidence" value="ECO:0007669"/>
    <property type="project" value="UniProtKB-SubCell"/>
</dbReference>
<dbReference type="KEGG" id="vg:26828096"/>
<reference evidence="5 6" key="1">
    <citation type="journal article" date="2016" name="BMC Genomics">
        <title>The first genome sequence of a metatherian herpesvirus: Macropodid herpesvirus 1.</title>
        <authorList>
            <person name="Vaz P.K."/>
            <person name="Mahony T.J."/>
            <person name="Hartley C.A."/>
            <person name="Fowler E.V."/>
            <person name="Ficorilli N."/>
            <person name="Lee S.W."/>
            <person name="Gilkerson J.R."/>
            <person name="Browning G.F."/>
            <person name="Devlin J.M."/>
        </authorList>
    </citation>
    <scope>NUCLEOTIDE SEQUENCE [LARGE SCALE GENOMIC DNA]</scope>
    <source>
        <strain evidence="5">MaHV1.3076/08</strain>
    </source>
</reference>
<sequence>MGMFPLLNRHLPYKSVICPASSVIATMTSSLQFHRPVTIKACEVKKLPLGELITEVNAAPQLTPDHNHPEGNHVAAREFLRGQASALRQLCRAHSKNTFERQPMFYGESNNAWLRPTFGLRRTFSPFFVTPTNPP</sequence>
<dbReference type="GO" id="GO:0019028">
    <property type="term" value="C:viral capsid"/>
    <property type="evidence" value="ECO:0007669"/>
    <property type="project" value="UniProtKB-UniRule"/>
</dbReference>
<dbReference type="InterPro" id="IPR007584">
    <property type="entry name" value="Herpes_UL35"/>
</dbReference>
<evidence type="ECO:0000256" key="3">
    <source>
        <dbReference type="ARBA" id="ARBA00022844"/>
    </source>
</evidence>
<dbReference type="Pfam" id="PF04496">
    <property type="entry name" value="Herpes_UL35"/>
    <property type="match status" value="1"/>
</dbReference>
<gene>
    <name evidence="5" type="primary">UL35</name>
    <name evidence="4" type="synonym">SCP</name>
</gene>
<keyword evidence="1 4" id="KW-0167">Capsid protein</keyword>
<keyword evidence="3 4" id="KW-0946">Virion</keyword>
<evidence type="ECO:0000256" key="1">
    <source>
        <dbReference type="ARBA" id="ARBA00022561"/>
    </source>
</evidence>
<comment type="function">
    <text evidence="4">Participates in the assembly of the infectious particles by decorating the outer surface of the capsid shell and thus forming a layer between the capsid and the tegument. Complexes composed of the major capsid protein and small capsomere-interacting protein/SCP assemble together in the host cytoplasm and are translocated to the nucleus, where they accumulate and participate in capsid assembly.</text>
</comment>
<dbReference type="GeneID" id="26828096"/>
<evidence type="ECO:0000313" key="5">
    <source>
        <dbReference type="EMBL" id="AMB17060.1"/>
    </source>
</evidence>
<evidence type="ECO:0000256" key="4">
    <source>
        <dbReference type="HAMAP-Rule" id="MF_04020"/>
    </source>
</evidence>
<name>A0A109ZR35_9ALPH</name>
<dbReference type="GO" id="GO:0016032">
    <property type="term" value="P:viral process"/>
    <property type="evidence" value="ECO:0007669"/>
    <property type="project" value="UniProtKB-UniRule"/>
</dbReference>
<dbReference type="EMBL" id="KT594769">
    <property type="protein sequence ID" value="AMB17060.1"/>
    <property type="molecule type" value="Genomic_DNA"/>
</dbReference>
<keyword evidence="2 4" id="KW-1048">Host nucleus</keyword>
<protein>
    <recommendedName>
        <fullName evidence="4">Small capsomere-interacting protein</fullName>
    </recommendedName>
</protein>
<dbReference type="Proteomes" id="UP000169848">
    <property type="component" value="Segment"/>
</dbReference>
<evidence type="ECO:0000256" key="2">
    <source>
        <dbReference type="ARBA" id="ARBA00022562"/>
    </source>
</evidence>